<feature type="domain" description="SLS1 N-terminal" evidence="3">
    <location>
        <begin position="73"/>
        <end position="246"/>
    </location>
</feature>
<keyword evidence="6" id="KW-1185">Reference proteome</keyword>
<gene>
    <name evidence="5" type="ORF">PG999_008183</name>
</gene>
<dbReference type="InterPro" id="IPR048400">
    <property type="entry name" value="SLS1_N"/>
</dbReference>
<proteinExistence type="predicted"/>
<feature type="region of interest" description="Disordered" evidence="1">
    <location>
        <begin position="131"/>
        <end position="188"/>
    </location>
</feature>
<evidence type="ECO:0000259" key="2">
    <source>
        <dbReference type="Pfam" id="PF14611"/>
    </source>
</evidence>
<dbReference type="Pfam" id="PF14611">
    <property type="entry name" value="KH_SLS1_1"/>
    <property type="match status" value="1"/>
</dbReference>
<evidence type="ECO:0000256" key="1">
    <source>
        <dbReference type="SAM" id="MobiDB-lite"/>
    </source>
</evidence>
<dbReference type="GO" id="GO:0005743">
    <property type="term" value="C:mitochondrial inner membrane"/>
    <property type="evidence" value="ECO:0007669"/>
    <property type="project" value="InterPro"/>
</dbReference>
<dbReference type="AlphaFoldDB" id="A0AAW0QQP9"/>
<reference evidence="5 6" key="1">
    <citation type="submission" date="2023-01" db="EMBL/GenBank/DDBJ databases">
        <title>Analysis of 21 Apiospora genomes using comparative genomics revels a genus with tremendous synthesis potential of carbohydrate active enzymes and secondary metabolites.</title>
        <authorList>
            <person name="Sorensen T."/>
        </authorList>
    </citation>
    <scope>NUCLEOTIDE SEQUENCE [LARGE SCALE GENOMIC DNA]</scope>
    <source>
        <strain evidence="5 6">CBS 117206</strain>
    </source>
</reference>
<evidence type="ECO:0000313" key="6">
    <source>
        <dbReference type="Proteomes" id="UP001392437"/>
    </source>
</evidence>
<evidence type="ECO:0000259" key="4">
    <source>
        <dbReference type="Pfam" id="PF20778"/>
    </source>
</evidence>
<dbReference type="Pfam" id="PF20778">
    <property type="entry name" value="SLS1_C"/>
    <property type="match status" value="1"/>
</dbReference>
<evidence type="ECO:0000313" key="5">
    <source>
        <dbReference type="EMBL" id="KAK8110046.1"/>
    </source>
</evidence>
<sequence>MNKRFLSRNRLLAEAAESLGQDMLGKPAYAIVMKDFGLYKSKKHSVAAKGTATAKEDSSQLEIQALLERQDEAVTPAEVRANIDGLCPESETYLLEKEFRAIQNKLTEGFLKPQLDDYIDKFKAALKEVEAEVETDEDLEAEVETDEPLESEHEEDGLEAQAEDVQDHADSSEANPQGEADSTTPIPKYPWIRELSPWVRLSSDEVASGGLPEDTDQHLHGYVSEKASRKEKLAVRIMRECWGLHIEELMGGLGQLEVTMRRLEFTMLMRGTRRFLKRINERVLERGESMEVFKSRQTIRFVASRPKTETLIHELGVILQKLRTRNFPASFVGREQTQDVIDGAVLEEVGRISNTFVSQSTNQSVCQGDQFLVDEYSKEKWNWKDKLGRWARLSSPPAVRGSVAEEQNLLPDSLLLSDTPASTFEEDGSATRTVGEPSDVAKLLQDSNIQALEDAEIQRKEIFPYHPVRWSPELHTTTSAVFGHVLLDATGAPAKALTPQIGPNEDLDKYARIFSPVVPHPMQLITLHGQHKQPQRKGLTKEDATPPPFSVEHTILLRFVPTPSQNPLEPNLPGPFLELRLALTDSDEPEITGIHSMRAITETHVHDVMLAASPVDIRVQQQRFATLQGNPEELALWQPIEDFLRRARLDISEGKLEMPEQQRFQIPARLFYKSYPSHIAPPAPTHPKLTVKLNRRTARLAKSIQSRTPNDKNQPISILYEFAGLELHRAVRIPYEGHTLTYTSIEAGQGGGRRAELALSPTQSSVDASPNDASKQLDKPASLQDFLDLVYKTAQTAKFWSGFAP</sequence>
<feature type="domain" description="SLS1 C-terminal" evidence="4">
    <location>
        <begin position="379"/>
        <end position="792"/>
    </location>
</feature>
<dbReference type="Proteomes" id="UP001392437">
    <property type="component" value="Unassembled WGS sequence"/>
</dbReference>
<accession>A0AAW0QQP9</accession>
<protein>
    <submittedName>
        <fullName evidence="5">Uncharacterized protein</fullName>
    </submittedName>
</protein>
<feature type="compositionally biased region" description="Acidic residues" evidence="1">
    <location>
        <begin position="131"/>
        <end position="164"/>
    </location>
</feature>
<name>A0AAW0QQP9_9PEZI</name>
<feature type="compositionally biased region" description="Polar residues" evidence="1">
    <location>
        <begin position="172"/>
        <end position="185"/>
    </location>
</feature>
<feature type="domain" description="SLS1 first KH" evidence="2">
    <location>
        <begin position="253"/>
        <end position="321"/>
    </location>
</feature>
<dbReference type="InterPro" id="IPR048401">
    <property type="entry name" value="SLS1_C"/>
</dbReference>
<dbReference type="Pfam" id="PF20776">
    <property type="entry name" value="SLS1_N"/>
    <property type="match status" value="1"/>
</dbReference>
<organism evidence="5 6">
    <name type="scientific">Apiospora kogelbergensis</name>
    <dbReference type="NCBI Taxonomy" id="1337665"/>
    <lineage>
        <taxon>Eukaryota</taxon>
        <taxon>Fungi</taxon>
        <taxon>Dikarya</taxon>
        <taxon>Ascomycota</taxon>
        <taxon>Pezizomycotina</taxon>
        <taxon>Sordariomycetes</taxon>
        <taxon>Xylariomycetidae</taxon>
        <taxon>Amphisphaeriales</taxon>
        <taxon>Apiosporaceae</taxon>
        <taxon>Apiospora</taxon>
    </lineage>
</organism>
<comment type="caution">
    <text evidence="5">The sequence shown here is derived from an EMBL/GenBank/DDBJ whole genome shotgun (WGS) entry which is preliminary data.</text>
</comment>
<evidence type="ECO:0000259" key="3">
    <source>
        <dbReference type="Pfam" id="PF20776"/>
    </source>
</evidence>
<dbReference type="EMBL" id="JAQQWP010000007">
    <property type="protein sequence ID" value="KAK8110046.1"/>
    <property type="molecule type" value="Genomic_DNA"/>
</dbReference>
<dbReference type="InterPro" id="IPR032741">
    <property type="entry name" value="Sls1_KH-1"/>
</dbReference>